<keyword evidence="5" id="KW-1185">Reference proteome</keyword>
<dbReference type="Pfam" id="PF12796">
    <property type="entry name" value="Ank_2"/>
    <property type="match status" value="2"/>
</dbReference>
<feature type="repeat" description="ANK" evidence="3">
    <location>
        <begin position="244"/>
        <end position="276"/>
    </location>
</feature>
<dbReference type="SMART" id="SM00248">
    <property type="entry name" value="ANK"/>
    <property type="match status" value="4"/>
</dbReference>
<dbReference type="InterPro" id="IPR002110">
    <property type="entry name" value="Ankyrin_rpt"/>
</dbReference>
<evidence type="ECO:0000256" key="1">
    <source>
        <dbReference type="ARBA" id="ARBA00022737"/>
    </source>
</evidence>
<gene>
    <name evidence="4" type="ORF">EEDITHA_LOCUS12003</name>
</gene>
<feature type="repeat" description="ANK" evidence="3">
    <location>
        <begin position="277"/>
        <end position="309"/>
    </location>
</feature>
<reference evidence="4" key="1">
    <citation type="submission" date="2022-03" db="EMBL/GenBank/DDBJ databases">
        <authorList>
            <person name="Tunstrom K."/>
        </authorList>
    </citation>
    <scope>NUCLEOTIDE SEQUENCE</scope>
</reference>
<dbReference type="PANTHER" id="PTHR24171">
    <property type="entry name" value="ANKYRIN REPEAT DOMAIN-CONTAINING PROTEIN 39-RELATED"/>
    <property type="match status" value="1"/>
</dbReference>
<dbReference type="PROSITE" id="PS50088">
    <property type="entry name" value="ANK_REPEAT"/>
    <property type="match status" value="4"/>
</dbReference>
<evidence type="ECO:0000256" key="2">
    <source>
        <dbReference type="ARBA" id="ARBA00023043"/>
    </source>
</evidence>
<evidence type="ECO:0000313" key="4">
    <source>
        <dbReference type="EMBL" id="CAH2096695.1"/>
    </source>
</evidence>
<dbReference type="Gene3D" id="1.25.40.20">
    <property type="entry name" value="Ankyrin repeat-containing domain"/>
    <property type="match status" value="2"/>
</dbReference>
<accession>A0AAU9UIP6</accession>
<evidence type="ECO:0000256" key="3">
    <source>
        <dbReference type="PROSITE-ProRule" id="PRU00023"/>
    </source>
</evidence>
<sequence>MNSVYHSVIYWELFTVNMMLLQDFLITKFESWKPQPPEVESRSSRDVTLRFSAGPFSFLGDQLLFKVEKKEKIPPWIVVYSGGKSTKTIENLAPSHPHRFRFKVIIKSTALKDLAERAVKHYGDKEKLYEVFKEIIESDRRQSKENNSSGVDNRVGSVSSHTMDCEKQLLSYQIFEEKSIEKSVQSTRHKWLESKWSEETWTSTDSDGTSVVCFCMAVQCGYLKQVQQMLEERPTLVSVVNAHNGYTPLATAARKGDVNMVRYLLSSNADIEQPSSTGQTPLHLAVLSGHTAVADLLLEKGANFQARDFNRLRVEHYAVDSCRLEVVKYVFEKGGDVDVRDSNSWTPLMRAVCQGSRTDIIEELVRRGSDVDATDRAGLSLASAARLLKDRHGRRRESVLRLVDSQFHHEKVVANFTRLTKKISSVHTLLSIK</sequence>
<proteinExistence type="predicted"/>
<protein>
    <submittedName>
        <fullName evidence="4">Uncharacterized protein</fullName>
    </submittedName>
</protein>
<feature type="repeat" description="ANK" evidence="3">
    <location>
        <begin position="316"/>
        <end position="342"/>
    </location>
</feature>
<dbReference type="PROSITE" id="PS50297">
    <property type="entry name" value="ANK_REP_REGION"/>
    <property type="match status" value="3"/>
</dbReference>
<name>A0AAU9UIP6_EUPED</name>
<dbReference type="EMBL" id="CAKOGL010000017">
    <property type="protein sequence ID" value="CAH2096695.1"/>
    <property type="molecule type" value="Genomic_DNA"/>
</dbReference>
<organism evidence="4 5">
    <name type="scientific">Euphydryas editha</name>
    <name type="common">Edith's checkerspot</name>
    <dbReference type="NCBI Taxonomy" id="104508"/>
    <lineage>
        <taxon>Eukaryota</taxon>
        <taxon>Metazoa</taxon>
        <taxon>Ecdysozoa</taxon>
        <taxon>Arthropoda</taxon>
        <taxon>Hexapoda</taxon>
        <taxon>Insecta</taxon>
        <taxon>Pterygota</taxon>
        <taxon>Neoptera</taxon>
        <taxon>Endopterygota</taxon>
        <taxon>Lepidoptera</taxon>
        <taxon>Glossata</taxon>
        <taxon>Ditrysia</taxon>
        <taxon>Papilionoidea</taxon>
        <taxon>Nymphalidae</taxon>
        <taxon>Nymphalinae</taxon>
        <taxon>Euphydryas</taxon>
    </lineage>
</organism>
<dbReference type="AlphaFoldDB" id="A0AAU9UIP6"/>
<keyword evidence="2 3" id="KW-0040">ANK repeat</keyword>
<dbReference type="SUPFAM" id="SSF48403">
    <property type="entry name" value="Ankyrin repeat"/>
    <property type="match status" value="1"/>
</dbReference>
<feature type="repeat" description="ANK" evidence="3">
    <location>
        <begin position="343"/>
        <end position="376"/>
    </location>
</feature>
<dbReference type="Proteomes" id="UP001153954">
    <property type="component" value="Unassembled WGS sequence"/>
</dbReference>
<dbReference type="InterPro" id="IPR036770">
    <property type="entry name" value="Ankyrin_rpt-contain_sf"/>
</dbReference>
<evidence type="ECO:0000313" key="5">
    <source>
        <dbReference type="Proteomes" id="UP001153954"/>
    </source>
</evidence>
<dbReference type="PRINTS" id="PR01415">
    <property type="entry name" value="ANKYRIN"/>
</dbReference>
<keyword evidence="1" id="KW-0677">Repeat</keyword>
<comment type="caution">
    <text evidence="4">The sequence shown here is derived from an EMBL/GenBank/DDBJ whole genome shotgun (WGS) entry which is preliminary data.</text>
</comment>